<dbReference type="Proteomes" id="UP001167831">
    <property type="component" value="Unassembled WGS sequence"/>
</dbReference>
<protein>
    <submittedName>
        <fullName evidence="2">Uncharacterized protein</fullName>
    </submittedName>
</protein>
<reference evidence="2" key="2">
    <citation type="submission" date="2023-08" db="EMBL/GenBank/DDBJ databases">
        <title>Identification and characterization of horizontal gene transfer across gut microbiota members of farm animals based on homology search.</title>
        <authorList>
            <person name="Schwarzerova J."/>
            <person name="Nykrynova M."/>
            <person name="Jureckova K."/>
            <person name="Cejkova D."/>
            <person name="Rychlik I."/>
        </authorList>
    </citation>
    <scope>NUCLEOTIDE SEQUENCE</scope>
    <source>
        <strain evidence="2">ET15</strain>
        <strain evidence="1">ET37</strain>
    </source>
</reference>
<accession>A0AAW7JJN2</accession>
<organism evidence="2 4">
    <name type="scientific">Leyella lascolaii</name>
    <dbReference type="NCBI Taxonomy" id="1776379"/>
    <lineage>
        <taxon>Bacteria</taxon>
        <taxon>Pseudomonadati</taxon>
        <taxon>Bacteroidota</taxon>
        <taxon>Bacteroidia</taxon>
        <taxon>Bacteroidales</taxon>
        <taxon>Prevotellaceae</taxon>
        <taxon>Leyella</taxon>
    </lineage>
</organism>
<dbReference type="EMBL" id="JAUEIF010000001">
    <property type="protein sequence ID" value="MDN0024291.1"/>
    <property type="molecule type" value="Genomic_DNA"/>
</dbReference>
<evidence type="ECO:0000313" key="4">
    <source>
        <dbReference type="Proteomes" id="UP001168478"/>
    </source>
</evidence>
<reference evidence="2" key="1">
    <citation type="submission" date="2023-06" db="EMBL/GenBank/DDBJ databases">
        <authorList>
            <person name="Zeman M."/>
            <person name="Kubasova T."/>
            <person name="Jahodarova E."/>
            <person name="Nykrynova M."/>
            <person name="Rychlik I."/>
        </authorList>
    </citation>
    <scope>NUCLEOTIDE SEQUENCE</scope>
    <source>
        <strain evidence="2">ET15</strain>
        <strain evidence="1">ET37</strain>
    </source>
</reference>
<dbReference type="AlphaFoldDB" id="A0AAW7JJN2"/>
<evidence type="ECO:0000313" key="1">
    <source>
        <dbReference type="EMBL" id="MDN0021794.1"/>
    </source>
</evidence>
<keyword evidence="3" id="KW-1185">Reference proteome</keyword>
<dbReference type="RefSeq" id="WP_289824552.1">
    <property type="nucleotide sequence ID" value="NZ_JAUEIE010000001.1"/>
</dbReference>
<gene>
    <name evidence="1" type="ORF">QVN81_01965</name>
    <name evidence="2" type="ORF">QVN84_01960</name>
</gene>
<proteinExistence type="predicted"/>
<dbReference type="Proteomes" id="UP001168478">
    <property type="component" value="Unassembled WGS sequence"/>
</dbReference>
<sequence length="104" mass="11897">MRRKILRLYLDSQCIVGCVCFIGDYELGGEWKLTHVGYDYLILRVSPLSDNADDISMVKSIYTNSMLNLEYITADRMCVEPPLYFTRQTVGLHRVSGEPDSTKP</sequence>
<dbReference type="EMBL" id="JAUEIE010000001">
    <property type="protein sequence ID" value="MDN0021794.1"/>
    <property type="molecule type" value="Genomic_DNA"/>
</dbReference>
<evidence type="ECO:0000313" key="2">
    <source>
        <dbReference type="EMBL" id="MDN0024291.1"/>
    </source>
</evidence>
<comment type="caution">
    <text evidence="2">The sequence shown here is derived from an EMBL/GenBank/DDBJ whole genome shotgun (WGS) entry which is preliminary data.</text>
</comment>
<evidence type="ECO:0000313" key="3">
    <source>
        <dbReference type="Proteomes" id="UP001167831"/>
    </source>
</evidence>
<name>A0AAW7JJN2_9BACT</name>